<dbReference type="GO" id="GO:0036064">
    <property type="term" value="C:ciliary basal body"/>
    <property type="evidence" value="ECO:0000314"/>
    <property type="project" value="HPA"/>
</dbReference>
<feature type="domain" description="STIL coiled coil region" evidence="3">
    <location>
        <begin position="673"/>
        <end position="701"/>
    </location>
</feature>
<dbReference type="RefSeq" id="XP_054194347.1">
    <property type="nucleotide sequence ID" value="XM_054338372.1"/>
</dbReference>
<evidence type="ECO:0007829" key="7">
    <source>
        <dbReference type="PubMed" id="22814378"/>
    </source>
</evidence>
<dbReference type="PANTHER" id="PTHR15128">
    <property type="entry name" value="TAL1 SCL INTERRUPTING LOCUS"/>
    <property type="match status" value="1"/>
</dbReference>
<dbReference type="DisGeNET" id="6491"/>
<dbReference type="EMBL" id="AL135960">
    <property type="status" value="NOT_ANNOTATED_CDS"/>
    <property type="molecule type" value="Genomic_DNA"/>
</dbReference>
<dbReference type="Ensembl" id="ENST00000447475.7">
    <property type="protein sequence ID" value="ENSP00000411664.3"/>
    <property type="gene ID" value="ENSG00000123473.18"/>
</dbReference>
<dbReference type="ExpressionAtlas" id="Q5T0C7">
    <property type="expression patterns" value="baseline and differential"/>
</dbReference>
<dbReference type="GeneTree" id="ENSGT00390000007310"/>
<keyword evidence="5" id="KW-1185">Reference proteome</keyword>
<evidence type="ECO:0007829" key="6">
    <source>
        <dbReference type="PubMed" id="18669648"/>
    </source>
</evidence>
<dbReference type="Pfam" id="PF26399">
    <property type="entry name" value="PRM_STIL"/>
    <property type="match status" value="1"/>
</dbReference>
<dbReference type="InterPro" id="IPR026123">
    <property type="entry name" value="STIL"/>
</dbReference>
<dbReference type="InterPro" id="IPR057731">
    <property type="entry name" value="STIL_N"/>
</dbReference>
<evidence type="ECO:0000256" key="1">
    <source>
        <dbReference type="SAM" id="MobiDB-lite"/>
    </source>
</evidence>
<dbReference type="PANTHER" id="PTHR15128:SF0">
    <property type="entry name" value="SCL-INTERRUPTING LOCUS PROTEIN"/>
    <property type="match status" value="1"/>
</dbReference>
<reference evidence="7" key="5">
    <citation type="journal article" date="2012" name="Proc. Natl. Acad. Sci. U.S.A.">
        <title>N-terminal acetylome analyses and functional insights of the N-terminal acetyltransferase NatB.</title>
        <authorList>
            <person name="Van Damme P."/>
            <person name="Lasa M."/>
            <person name="Polevoda B."/>
            <person name="Gazquez C."/>
            <person name="Elosegui-Artola A."/>
            <person name="Kim D.S."/>
            <person name="De Juan-Pardo E."/>
            <person name="Demeyer K."/>
            <person name="Hole K."/>
            <person name="Larrea E."/>
            <person name="Timmerman E."/>
            <person name="Prieto J."/>
            <person name="Arnesen T."/>
            <person name="Sherman F."/>
            <person name="Gevaert K."/>
            <person name="Aldabe R."/>
        </authorList>
    </citation>
    <scope>IDENTIFICATION BY MASS SPECTROMETRY [LARGE SCALE ANALYSIS]</scope>
</reference>
<reference evidence="4" key="7">
    <citation type="submission" date="2025-08" db="UniProtKB">
        <authorList>
            <consortium name="Ensembl"/>
        </authorList>
    </citation>
    <scope>IDENTIFICATION</scope>
</reference>
<dbReference type="GO" id="GO:0005829">
    <property type="term" value="C:cytosol"/>
    <property type="evidence" value="ECO:0000314"/>
    <property type="project" value="HPA"/>
</dbReference>
<feature type="domain" description="STIL N-terminal" evidence="2">
    <location>
        <begin position="166"/>
        <end position="328"/>
    </location>
</feature>
<evidence type="ECO:0000259" key="2">
    <source>
        <dbReference type="Pfam" id="PF15253"/>
    </source>
</evidence>
<reference evidence="4 5" key="3">
    <citation type="journal article" date="2006" name="Nature">
        <title>The DNA sequence and biological annotation of human chromosome 1.</title>
        <authorList>
            <person name="Gregory S.G."/>
            <person name="Barlow K.F."/>
            <person name="McLay K.E."/>
            <person name="Kaul R."/>
            <person name="Swarbreck D."/>
            <person name="Dunham A."/>
            <person name="Scott C.E."/>
            <person name="Howe K.L."/>
            <person name="Woodfine K."/>
            <person name="Spencer C.C."/>
            <person name="Jones M.C."/>
            <person name="Gillson C."/>
            <person name="Searle S."/>
            <person name="Zhou Y."/>
            <person name="Kokocinski F."/>
            <person name="McDonald L."/>
            <person name="Evans R."/>
            <person name="Phillips K."/>
            <person name="Atkinson A."/>
            <person name="Cooper R."/>
            <person name="Jones C."/>
            <person name="Hall R.E."/>
            <person name="Andrews T.D."/>
            <person name="Lloyd C."/>
            <person name="Ainscough R."/>
            <person name="Almeida J.P."/>
            <person name="Ambrose K.D."/>
            <person name="Anderson F."/>
            <person name="Andrew R.W."/>
            <person name="Ashwell R.I."/>
            <person name="Aubin K."/>
            <person name="Babbage A.K."/>
            <person name="Bagguley C.L."/>
            <person name="Bailey J."/>
            <person name="Beasley H."/>
            <person name="Bethel G."/>
            <person name="Bird C.P."/>
            <person name="Bray-Allen S."/>
            <person name="Brown J.Y."/>
            <person name="Brown A.J."/>
            <person name="Buckley D."/>
            <person name="Burton J."/>
            <person name="Bye J."/>
            <person name="Carder C."/>
            <person name="Chapman J.C."/>
            <person name="Clark S.Y."/>
            <person name="Clarke G."/>
            <person name="Clee C."/>
            <person name="Cobley V."/>
            <person name="Collier R.E."/>
            <person name="Corby N."/>
            <person name="Coville G.J."/>
            <person name="Davies J."/>
            <person name="Deadman R."/>
            <person name="Dunn M."/>
            <person name="Earthrowl M."/>
            <person name="Ellington A.G."/>
            <person name="Errington H."/>
            <person name="Frankish A."/>
            <person name="Frankland J."/>
            <person name="French L."/>
            <person name="Garner P."/>
            <person name="Garnett J."/>
            <person name="Gay L."/>
            <person name="Ghori M.R."/>
            <person name="Gibson R."/>
            <person name="Gilby L.M."/>
            <person name="Gillett W."/>
            <person name="Glithero R.J."/>
            <person name="Grafham D.V."/>
            <person name="Griffiths C."/>
            <person name="Griffiths-Jones S."/>
            <person name="Grocock R."/>
            <person name="Hammond S."/>
            <person name="Harrison E.S."/>
            <person name="Hart E."/>
            <person name="Haugen E."/>
            <person name="Heath P.D."/>
            <person name="Holmes S."/>
            <person name="Holt K."/>
            <person name="Howden P.J."/>
            <person name="Hunt A.R."/>
            <person name="Hunt S.E."/>
            <person name="Hunter G."/>
            <person name="Isherwood J."/>
            <person name="James R."/>
            <person name="Johnson C."/>
            <person name="Johnson D."/>
            <person name="Joy A."/>
            <person name="Kay M."/>
            <person name="Kershaw J.K."/>
            <person name="Kibukawa M."/>
            <person name="Kimberley A.M."/>
            <person name="King A."/>
            <person name="Knights A.J."/>
            <person name="Lad H."/>
            <person name="Laird G."/>
            <person name="Lawlor S."/>
            <person name="Leongamornlert D.A."/>
            <person name="Lloyd D.M."/>
            <person name="Loveland J."/>
            <person name="Lovell J."/>
            <person name="Lush M.J."/>
            <person name="Lyne R."/>
            <person name="Martin S."/>
            <person name="Mashreghi-Mohammadi M."/>
            <person name="Matthews L."/>
            <person name="Matthews N.S."/>
            <person name="McLaren S."/>
            <person name="Milne S."/>
            <person name="Mistry S."/>
            <person name="Moore M.J."/>
            <person name="Nickerson T."/>
            <person name="O'Dell C.N."/>
            <person name="Oliver K."/>
            <person name="Palmeiri A."/>
            <person name="Palmer S.A."/>
            <person name="Parker A."/>
            <person name="Patel D."/>
            <person name="Pearce A.V."/>
            <person name="Peck A.I."/>
            <person name="Pelan S."/>
            <person name="Phelps K."/>
            <person name="Phillimore B.J."/>
            <person name="Plumb R."/>
            <person name="Rajan J."/>
            <person name="Raymond C."/>
            <person name="Rouse G."/>
            <person name="Saenphimmachak C."/>
            <person name="Sehra H.K."/>
            <person name="Sheridan E."/>
            <person name="Shownkeen R."/>
            <person name="Sims S."/>
            <person name="Skuce C.D."/>
            <person name="Smith M."/>
            <person name="Steward C."/>
            <person name="Subramanian S."/>
            <person name="Sycamore N."/>
            <person name="Tracey A."/>
            <person name="Tromans A."/>
            <person name="Van Helmond Z."/>
            <person name="Wall M."/>
            <person name="Wallis J.M."/>
            <person name="White S."/>
            <person name="Whitehead S.L."/>
            <person name="Wilkinson J.E."/>
            <person name="Willey D.L."/>
            <person name="Williams H."/>
            <person name="Wilming L."/>
            <person name="Wray P.W."/>
            <person name="Wu Z."/>
            <person name="Coulson A."/>
            <person name="Vaudin M."/>
            <person name="Sulston J.E."/>
            <person name="Durbin R."/>
            <person name="Hubbard T."/>
            <person name="Wooster R."/>
            <person name="Dunham I."/>
            <person name="Carter N.P."/>
            <person name="McVean G."/>
            <person name="Ross M.T."/>
            <person name="Harrow J."/>
            <person name="Olson M.V."/>
            <person name="Beck S."/>
            <person name="Rogers J."/>
            <person name="Bentley D.R."/>
            <person name="Banerjee R."/>
            <person name="Bryant S.P."/>
            <person name="Burford D.C."/>
            <person name="Burrill W.D."/>
            <person name="Clegg S.M."/>
            <person name="Dhami P."/>
            <person name="Dovey O."/>
            <person name="Faulkner L.M."/>
            <person name="Gribble S.M."/>
            <person name="Langford C.F."/>
            <person name="Pandian R.D."/>
            <person name="Porter K.M."/>
            <person name="Prigmore E."/>
        </authorList>
    </citation>
    <scope>NUCLEOTIDE SEQUENCE [LARGE SCALE GENOMIC DNA]</scope>
</reference>
<dbReference type="GeneID" id="6491"/>
<sequence length="1223" mass="135858">MEPIYPFARPQMNTRFPSSRMVPFHFPPSKCALWNPTPTGDFIYLHLSYYRNPKLVVTEKTIRLAYRHAKQNKKNSSCFLLGSLTADEDEEGVTLTVDRFDPGREVPECLEITPTASLPGDFLIPCKVHTQELCSREMIVHSVDDFSSALKALQCHICSKDSLDCALARNLSSNLNISQVQGTYKYGYLTMDETRKLLLLLESDPKVYSLPLVGIWLSGITHIYSPQVWACCLRYIFNSSVQERVFSESGNFIIVLYSMTHKEPEFYECFPCDGKIPDFRFQLLTSKETLHLFKNVEPPDKNPIRCELSAESQNAETEFFSKASKNFSIKRSSQKLSSGKMPIHDHDSGVEDEDFSPRPIPSPHPVSQKISKIQPSVPELSLVLDGNFIESNPLPTPLEMVNNENPPLINHLEHLKPLQPQLYDEKHSPEVEAGEPSLRGIPNQLNQDKPALLRHCKVRQPPAYKKGNPHTRNSIKPSSHNGPSHDIFEKLQTVSAGNVQNEEYPIRPSTLNSRQSSLAPQSQPHDFVFSPHNSGRPMELQIPTPPLPSYCSTNVCRCCQHHSHIQYSPLNSWQGANTVGSIQDVQSEALQKHSLFHPSGCPALYCNAFCSSSSPIALRPQGDMGSCSPHSNIEPSPVARPPSHMDLCNPQPCTVCMHTPKTESDNGMMGLSPDAYRFLTEQDRQLRLLQAQIQRLLEAQSLMPCSPKTTAVEDTVQAGRQMELVSVEAQSSPGLHMRKGVSIAVSTGASLFWNAAGEDQEPDSQMKQDDTKISSEDMNFSVDINNEVTSLPGSASSLKAVDIPSFEESNIAVEEEFNQPLSVSNGQLAESVSMCLQTGPTGGASNNSETSEEPKIEHVMQPLLHQPSDNQKIYQDLLGQVNHLLNSSSKETEQPSTKAVIISHECTRTQNVYHTKKKTHHSRLVDKDCVLNATLKQLRSLGVKIDSPTKVKKNAHNVDHASVLACISPEAVISGLNCMSFANVGMSGLSPNGVDLSMEANAIALKYLNENQLSQLSVTRSNQNNCDPFSLLHINTDRSTVGLSLISPNNMSFATKKYMKRYGLLQSSDNSEDEEEPPDNADSKSEYLLNQNLRSIPEQLGGQKEPSKNDHEIINCSNCESVGTNADTPVLRNITNEVLQTKAKQQLTEKPAFLVKNLKPSPAVNLRTGKAEFTQHPEKENEGDITIFPESLQPSETLKQMNSMNSVGTFLDVKRLRQLPKLF</sequence>
<dbReference type="Ensembl" id="ENST00000447475.7">
    <property type="protein sequence ID" value="ENSP00000411664.3"/>
    <property type="gene ID" value="ENSG00000123473.17"/>
</dbReference>
<dbReference type="MassIVE" id="Q5T0C7"/>
<dbReference type="Bgee" id="ENSG00000123473">
    <property type="expression patterns" value="Expressed in secondary oocyte and 160 other cell types or tissues"/>
</dbReference>
<dbReference type="CTD" id="6491"/>
<dbReference type="OpenTargets" id="ENSG00000123473"/>
<reference evidence="4" key="8">
    <citation type="submission" date="2025-09" db="UniProtKB">
        <authorList>
            <consortium name="Ensembl"/>
        </authorList>
    </citation>
    <scope>IDENTIFICATION</scope>
</reference>
<dbReference type="RefSeq" id="XP_047284348.1">
    <property type="nucleotide sequence ID" value="XM_047428392.1"/>
</dbReference>
<evidence type="ECO:0000313" key="4">
    <source>
        <dbReference type="Ensembl" id="ENSP00000411664.3"/>
    </source>
</evidence>
<dbReference type="VEuPathDB" id="HostDB:ENSG00000123473"/>
<accession>Q5T0C7</accession>
<dbReference type="ProteomicsDB" id="64149"/>
<dbReference type="InterPro" id="IPR058559">
    <property type="entry name" value="PRM_STIL"/>
</dbReference>
<dbReference type="OrthoDB" id="76173at2759"/>
<dbReference type="ChiTaRS" id="STIL">
    <property type="organism name" value="human"/>
</dbReference>
<evidence type="ECO:0007829" key="8">
    <source>
        <dbReference type="PubMed" id="23186163"/>
    </source>
</evidence>
<evidence type="ECO:0000259" key="3">
    <source>
        <dbReference type="Pfam" id="PF25775"/>
    </source>
</evidence>
<name>Q5T0C7_HUMAN</name>
<feature type="region of interest" description="Disordered" evidence="1">
    <location>
        <begin position="461"/>
        <end position="486"/>
    </location>
</feature>
<dbReference type="RefSeq" id="NP_001269868.1">
    <property type="nucleotide sequence ID" value="NM_001282939.1"/>
</dbReference>
<organism evidence="4 5">
    <name type="scientific">Homo sapiens</name>
    <name type="common">Human</name>
    <dbReference type="NCBI Taxonomy" id="9606"/>
    <lineage>
        <taxon>Eukaryota</taxon>
        <taxon>Metazoa</taxon>
        <taxon>Chordata</taxon>
        <taxon>Craniata</taxon>
        <taxon>Vertebrata</taxon>
        <taxon>Euteleostomi</taxon>
        <taxon>Mammalia</taxon>
        <taxon>Eutheria</taxon>
        <taxon>Euarchontoglires</taxon>
        <taxon>Primates</taxon>
        <taxon>Haplorrhini</taxon>
        <taxon>Catarrhini</taxon>
        <taxon>Hominidae</taxon>
        <taxon>Homo</taxon>
    </lineage>
</organism>
<evidence type="ECO:0000313" key="5">
    <source>
        <dbReference type="Proteomes" id="UP000005640"/>
    </source>
</evidence>
<gene>
    <name evidence="4" type="primary">STIL</name>
</gene>
<feature type="region of interest" description="Disordered" evidence="1">
    <location>
        <begin position="331"/>
        <end position="370"/>
    </location>
</feature>
<dbReference type="RefSeq" id="XP_047284346.1">
    <property type="nucleotide sequence ID" value="XM_047428390.1"/>
</dbReference>
<dbReference type="InterPro" id="IPR057655">
    <property type="entry name" value="STIL_CC"/>
</dbReference>
<dbReference type="Pfam" id="PF25775">
    <property type="entry name" value="CC_STIL"/>
    <property type="match status" value="1"/>
</dbReference>
<dbReference type="HGNC" id="HGNC:10879">
    <property type="gene designation" value="STIL"/>
</dbReference>
<reference evidence="4 5" key="1">
    <citation type="journal article" date="2001" name="Nature">
        <title>Initial sequencing and analysis of the human genome.</title>
        <authorList>
            <consortium name="International Human Genome Sequencing Consortium"/>
            <person name="Lander E.S."/>
            <person name="Linton L.M."/>
            <person name="Birren B."/>
            <person name="Nusbaum C."/>
            <person name="Zody M.C."/>
            <person name="Baldwin J."/>
            <person name="Devon K."/>
            <person name="Dewar K."/>
            <person name="Doyle M."/>
            <person name="FitzHugh W."/>
            <person name="Funke R."/>
            <person name="Gage D."/>
            <person name="Harris K."/>
            <person name="Heaford A."/>
            <person name="Howland J."/>
            <person name="Kann L."/>
            <person name="Lehoczky J."/>
            <person name="LeVine R."/>
            <person name="McEwan P."/>
            <person name="McKernan K."/>
            <person name="Meldrim J."/>
            <person name="Mesirov J.P."/>
            <person name="Miranda C."/>
            <person name="Morris W."/>
            <person name="Naylor J."/>
            <person name="Raymond C."/>
            <person name="Rosetti M."/>
            <person name="Santos R."/>
            <person name="Sheridan A."/>
            <person name="Sougnez C."/>
            <person name="Stange-Thomann N."/>
            <person name="Stojanovic N."/>
            <person name="Subramanian A."/>
            <person name="Wyman D."/>
            <person name="Rogers J."/>
            <person name="Sulston J."/>
            <person name="Ainscough R."/>
            <person name="Beck S."/>
            <person name="Bentley D."/>
            <person name="Burton J."/>
            <person name="Clee C."/>
            <person name="Carter N."/>
            <person name="Coulson A."/>
            <person name="Deadman R."/>
            <person name="Deloukas P."/>
            <person name="Dunham A."/>
            <person name="Dunham I."/>
            <person name="Durbin R."/>
            <person name="French L."/>
            <person name="Grafham D."/>
            <person name="Gregory S."/>
            <person name="Hubbard T."/>
            <person name="Humphray S."/>
            <person name="Hunt A."/>
            <person name="Jones M."/>
            <person name="Lloyd C."/>
            <person name="McMurray A."/>
            <person name="Matthews L."/>
            <person name="Mercer S."/>
            <person name="Milne S."/>
            <person name="Mullikin J.C."/>
            <person name="Mungall A."/>
            <person name="Plumb R."/>
            <person name="Ross M."/>
            <person name="Shownkeen R."/>
            <person name="Sims S."/>
            <person name="Waterston R.H."/>
            <person name="Wilson R.K."/>
            <person name="Hillier L.W."/>
            <person name="McPherson J.D."/>
            <person name="Marra M.A."/>
            <person name="Mardis E.R."/>
            <person name="Fulton L.A."/>
            <person name="Chinwalla A.T."/>
            <person name="Pepin K.H."/>
            <person name="Gish W.R."/>
            <person name="Chissoe S.L."/>
            <person name="Wendl M.C."/>
            <person name="Delehaunty K.D."/>
            <person name="Miner T.L."/>
            <person name="Delehaunty A."/>
            <person name="Kramer J.B."/>
            <person name="Cook L.L."/>
            <person name="Fulton R.S."/>
            <person name="Johnson D.L."/>
            <person name="Minx P.J."/>
            <person name="Clifton S.W."/>
            <person name="Hawkins T."/>
            <person name="Branscomb E."/>
            <person name="Predki P."/>
            <person name="Richardson P."/>
            <person name="Wenning S."/>
            <person name="Slezak T."/>
            <person name="Doggett N."/>
            <person name="Cheng J.F."/>
            <person name="Olsen A."/>
            <person name="Lucas S."/>
            <person name="Elkin C."/>
            <person name="Uberbacher E."/>
            <person name="Frazier M."/>
            <person name="Gibbs R.A."/>
            <person name="Muzny D.M."/>
            <person name="Scherer S.E."/>
            <person name="Bouck J.B."/>
            <person name="Sodergren E.J."/>
            <person name="Worley K.C."/>
            <person name="Rives C.M."/>
            <person name="Gorrell J.H."/>
            <person name="Metzker M.L."/>
            <person name="Naylor S.L."/>
            <person name="Kucherlapati R.S."/>
            <person name="Nelson D.L."/>
            <person name="Weinstock G.M."/>
            <person name="Sakaki Y."/>
            <person name="Fujiyama A."/>
            <person name="Hattori M."/>
            <person name="Yada T."/>
            <person name="Toyoda A."/>
            <person name="Itoh T."/>
            <person name="Kawagoe C."/>
            <person name="Watanabe H."/>
            <person name="Totoki Y."/>
            <person name="Taylor T."/>
            <person name="Weissenbach J."/>
            <person name="Heilig R."/>
            <person name="Saurin W."/>
            <person name="Artiguenave F."/>
            <person name="Brottier P."/>
            <person name="Bruls T."/>
            <person name="Pelletier E."/>
            <person name="Robert C."/>
            <person name="Wincker P."/>
            <person name="Smith D.R."/>
            <person name="Doucette-Stamm L."/>
            <person name="Rubenfield M."/>
            <person name="Weinstock K."/>
            <person name="Lee H.M."/>
            <person name="Dubois J."/>
            <person name="Rosenthal A."/>
            <person name="Platzer M."/>
            <person name="Nyakatura G."/>
            <person name="Taudien S."/>
            <person name="Rump A."/>
            <person name="Yang H."/>
            <person name="Yu J."/>
            <person name="Wang J."/>
            <person name="Huang G."/>
            <person name="Gu J."/>
            <person name="Hood L."/>
            <person name="Rowen L."/>
            <person name="Madan A."/>
            <person name="Qin S."/>
            <person name="Davis R.W."/>
            <person name="Federspiel N.A."/>
            <person name="Abola A.P."/>
            <person name="Proctor M.J."/>
            <person name="Myers R.M."/>
            <person name="Schmutz J."/>
            <person name="Dickson M."/>
            <person name="Grimwood J."/>
            <person name="Cox D.R."/>
            <person name="Olson M.V."/>
            <person name="Kaul R."/>
            <person name="Raymond C."/>
            <person name="Shimizu N."/>
            <person name="Kawasaki K."/>
            <person name="Minoshima S."/>
            <person name="Evans G.A."/>
            <person name="Athanasiou M."/>
            <person name="Schultz R."/>
            <person name="Roe B.A."/>
            <person name="Chen F."/>
            <person name="Pan H."/>
            <person name="Ramser J."/>
            <person name="Lehrach H."/>
            <person name="Reinhardt R."/>
            <person name="McCombie W.R."/>
            <person name="de la Bastide M."/>
            <person name="Dedhia N."/>
            <person name="Blocker H."/>
            <person name="Hornischer K."/>
            <person name="Nordsiek G."/>
            <person name="Agarwala R."/>
            <person name="Aravind L."/>
            <person name="Bailey J.A."/>
            <person name="Bateman A."/>
            <person name="Batzoglou S."/>
            <person name="Birney E."/>
            <person name="Bork P."/>
            <person name="Brown D.G."/>
            <person name="Burge C.B."/>
            <person name="Cerutti L."/>
            <person name="Chen H.C."/>
            <person name="Church D."/>
            <person name="Clamp M."/>
            <person name="Copley R.R."/>
            <person name="Doerks T."/>
            <person name="Eddy S.R."/>
            <person name="Eichler E.E."/>
            <person name="Furey T.S."/>
            <person name="Galagan J."/>
            <person name="Gilbert J.G."/>
            <person name="Harmon C."/>
            <person name="Hayashizaki Y."/>
            <person name="Haussler D."/>
            <person name="Hermjakob H."/>
            <person name="Hokamp K."/>
            <person name="Jang W."/>
            <person name="Johnson L.S."/>
            <person name="Jones T.A."/>
            <person name="Kasif S."/>
            <person name="Kaspryzk A."/>
            <person name="Kennedy S."/>
            <person name="Kent W.J."/>
            <person name="Kitts P."/>
            <person name="Koonin E.V."/>
            <person name="Korf I."/>
            <person name="Kulp D."/>
            <person name="Lancet D."/>
            <person name="Lowe T.M."/>
            <person name="McLysaght A."/>
            <person name="Mikkelsen T."/>
            <person name="Moran J.V."/>
            <person name="Mulder N."/>
            <person name="Pollara V.J."/>
            <person name="Ponting C.P."/>
            <person name="Schuler G."/>
            <person name="Schultz J."/>
            <person name="Slater G."/>
            <person name="Smit A.F."/>
            <person name="Stupka E."/>
            <person name="Szustakowski J."/>
            <person name="Thierry-Mieg D."/>
            <person name="Thierry-Mieg J."/>
            <person name="Wagner L."/>
            <person name="Wallis J."/>
            <person name="Wheeler R."/>
            <person name="Williams A."/>
            <person name="Wolf Y.I."/>
            <person name="Wolfe K.H."/>
            <person name="Yang S.P."/>
            <person name="Yeh R.F."/>
            <person name="Collins F."/>
            <person name="Guyer M.S."/>
            <person name="Peterson J."/>
            <person name="Felsenfeld A."/>
            <person name="Wetterstrand K.A."/>
            <person name="Patrinos A."/>
            <person name="Morgan M.J."/>
            <person name="de Jong P."/>
            <person name="Catanese J.J."/>
            <person name="Osoegawa K."/>
            <person name="Shizuya H."/>
            <person name="Choi S."/>
            <person name="Chen Y.J."/>
        </authorList>
    </citation>
    <scope>NUCLEOTIDE SEQUENCE [LARGE SCALE GENOMIC DNA]</scope>
</reference>
<reference evidence="6" key="4">
    <citation type="journal article" date="2008" name="Proc. Natl. Acad. Sci. U.S.A.">
        <title>A quantitative atlas of mitotic phosphorylation.</title>
        <authorList>
            <person name="Dephoure N."/>
            <person name="Zhou C."/>
            <person name="Villen J."/>
            <person name="Beausoleil S.A."/>
            <person name="Bakalarski C.E."/>
            <person name="Elledge S.J."/>
            <person name="Gygi S.P."/>
        </authorList>
    </citation>
    <scope>IDENTIFICATION BY MASS SPECTROMETRY [LARGE SCALE ANALYSIS]</scope>
</reference>
<dbReference type="RefSeq" id="XP_011540300.1">
    <property type="nucleotide sequence ID" value="XM_011541998.3"/>
</dbReference>
<dbReference type="GO" id="GO:0005813">
    <property type="term" value="C:centrosome"/>
    <property type="evidence" value="ECO:0000314"/>
    <property type="project" value="HPA"/>
</dbReference>
<reference evidence="4 5" key="2">
    <citation type="journal article" date="2004" name="Nature">
        <title>Finishing the euchromatic sequence of the human genome.</title>
        <authorList>
            <consortium name="International Human Genome Sequencing Consortium"/>
        </authorList>
    </citation>
    <scope>NUCLEOTIDE SEQUENCE [LARGE SCALE GENOMIC DNA]</scope>
</reference>
<dbReference type="GO" id="GO:0005654">
    <property type="term" value="C:nucleoplasm"/>
    <property type="evidence" value="ECO:0000314"/>
    <property type="project" value="HPA"/>
</dbReference>
<proteinExistence type="evidence at protein level"/>
<dbReference type="SMR" id="Q5T0C7"/>
<dbReference type="Proteomes" id="UP000005640">
    <property type="component" value="Chromosome 1"/>
</dbReference>
<feature type="compositionally biased region" description="Polar residues" evidence="1">
    <location>
        <begin position="470"/>
        <end position="482"/>
    </location>
</feature>
<dbReference type="RefSeq" id="XP_054194346.1">
    <property type="nucleotide sequence ID" value="XM_054338371.1"/>
</dbReference>
<dbReference type="Antibodypedia" id="53510">
    <property type="antibodies" value="104 antibodies from 18 providers"/>
</dbReference>
<dbReference type="AlphaFoldDB" id="Q5T0C7"/>
<dbReference type="Pfam" id="PF15253">
    <property type="entry name" value="STIL_N"/>
    <property type="match status" value="2"/>
</dbReference>
<dbReference type="RefSeq" id="XP_054194345.1">
    <property type="nucleotide sequence ID" value="XM_054338370.1"/>
</dbReference>
<feature type="domain" description="STIL N-terminal" evidence="2">
    <location>
        <begin position="33"/>
        <end position="165"/>
    </location>
</feature>
<dbReference type="EMBL" id="AL513322">
    <property type="status" value="NOT_ANNOTATED_CDS"/>
    <property type="molecule type" value="Genomic_DNA"/>
</dbReference>
<protein>
    <submittedName>
        <fullName evidence="4">STIL centriolar assembly protein</fullName>
    </submittedName>
</protein>
<dbReference type="UCSC" id="uc057ghr.1">
    <property type="organism name" value="human"/>
</dbReference>
<reference evidence="8" key="6">
    <citation type="journal article" date="2013" name="J. Proteome Res.">
        <title>Toward a comprehensive characterization of a human cancer cell phosphoproteome.</title>
        <authorList>
            <person name="Zhou H."/>
            <person name="Di Palma S."/>
            <person name="Preisinger C."/>
            <person name="Peng M."/>
            <person name="Polat A.N."/>
            <person name="Heck A.J."/>
            <person name="Mohammed S."/>
        </authorList>
    </citation>
    <scope>IDENTIFICATION BY MASS SPECTROMETRY [LARGE SCALE ANALYSIS]</scope>
</reference>